<evidence type="ECO:0000259" key="1">
    <source>
        <dbReference type="Pfam" id="PF08401"/>
    </source>
</evidence>
<dbReference type="GO" id="GO:0003697">
    <property type="term" value="F:single-stranded DNA binding"/>
    <property type="evidence" value="ECO:0007669"/>
    <property type="project" value="InterPro"/>
</dbReference>
<dbReference type="Pfam" id="PF08401">
    <property type="entry name" value="ArdcN"/>
    <property type="match status" value="1"/>
</dbReference>
<sequence length="133" mass="15117">MKYSKKEVQAYYADLRAQWNRAKQLLTDEKIKVIDAMIATHGLNISRTGYMIVSMQLQSQGLDGLPYLDAKTYKGWQENGFQVRKGEQSTLGSITWIGVKGKEKHETPDGEGKKGFMMPKAYKLFHRSQVEAA</sequence>
<proteinExistence type="predicted"/>
<reference evidence="2" key="1">
    <citation type="journal article" date="2015" name="Nature">
        <title>Complex archaea that bridge the gap between prokaryotes and eukaryotes.</title>
        <authorList>
            <person name="Spang A."/>
            <person name="Saw J.H."/>
            <person name="Jorgensen S.L."/>
            <person name="Zaremba-Niedzwiedzka K."/>
            <person name="Martijn J."/>
            <person name="Lind A.E."/>
            <person name="van Eijk R."/>
            <person name="Schleper C."/>
            <person name="Guy L."/>
            <person name="Ettema T.J."/>
        </authorList>
    </citation>
    <scope>NUCLEOTIDE SEQUENCE</scope>
</reference>
<dbReference type="EMBL" id="LAZR01025871">
    <property type="protein sequence ID" value="KKL70519.1"/>
    <property type="molecule type" value="Genomic_DNA"/>
</dbReference>
<gene>
    <name evidence="2" type="ORF">LCGC14_2104060</name>
</gene>
<protein>
    <recommendedName>
        <fullName evidence="1">N-terminal domain-containing protein</fullName>
    </recommendedName>
</protein>
<evidence type="ECO:0000313" key="2">
    <source>
        <dbReference type="EMBL" id="KKL70519.1"/>
    </source>
</evidence>
<feature type="domain" description="N-terminal" evidence="1">
    <location>
        <begin position="71"/>
        <end position="125"/>
    </location>
</feature>
<name>A0A0F9E968_9ZZZZ</name>
<accession>A0A0F9E968</accession>
<dbReference type="InterPro" id="IPR013610">
    <property type="entry name" value="ArdC_N"/>
</dbReference>
<comment type="caution">
    <text evidence="2">The sequence shown here is derived from an EMBL/GenBank/DDBJ whole genome shotgun (WGS) entry which is preliminary data.</text>
</comment>
<organism evidence="2">
    <name type="scientific">marine sediment metagenome</name>
    <dbReference type="NCBI Taxonomy" id="412755"/>
    <lineage>
        <taxon>unclassified sequences</taxon>
        <taxon>metagenomes</taxon>
        <taxon>ecological metagenomes</taxon>
    </lineage>
</organism>
<dbReference type="AlphaFoldDB" id="A0A0F9E968"/>